<feature type="region of interest" description="Disordered" evidence="1">
    <location>
        <begin position="27"/>
        <end position="50"/>
    </location>
</feature>
<dbReference type="AlphaFoldDB" id="A0ABD5VN79"/>
<feature type="domain" description="Actinobacteria/chloroflexi VLRF1 release factor" evidence="2">
    <location>
        <begin position="180"/>
        <end position="296"/>
    </location>
</feature>
<dbReference type="InterPro" id="IPR040783">
    <property type="entry name" value="VLRF1"/>
</dbReference>
<gene>
    <name evidence="3" type="ORF">ACFQGB_20415</name>
</gene>
<proteinExistence type="predicted"/>
<dbReference type="RefSeq" id="WP_336352166.1">
    <property type="nucleotide sequence ID" value="NZ_JAZAQL010000005.1"/>
</dbReference>
<evidence type="ECO:0000259" key="2">
    <source>
        <dbReference type="Pfam" id="PF18859"/>
    </source>
</evidence>
<keyword evidence="3" id="KW-0378">Hydrolase</keyword>
<keyword evidence="4" id="KW-1185">Reference proteome</keyword>
<name>A0ABD5VN79_9EURY</name>
<protein>
    <submittedName>
        <fullName evidence="3">Vms1/Ankzf1 family peptidyl-tRNA hydrolase</fullName>
    </submittedName>
</protein>
<evidence type="ECO:0000313" key="4">
    <source>
        <dbReference type="Proteomes" id="UP001596395"/>
    </source>
</evidence>
<dbReference type="InterPro" id="IPR042226">
    <property type="entry name" value="eFR1_2_sf"/>
</dbReference>
<comment type="caution">
    <text evidence="3">The sequence shown here is derived from an EMBL/GenBank/DDBJ whole genome shotgun (WGS) entry which is preliminary data.</text>
</comment>
<evidence type="ECO:0000313" key="3">
    <source>
        <dbReference type="EMBL" id="MFC6955233.1"/>
    </source>
</evidence>
<evidence type="ECO:0000256" key="1">
    <source>
        <dbReference type="SAM" id="MobiDB-lite"/>
    </source>
</evidence>
<organism evidence="3 4">
    <name type="scientific">Halorubellus litoreus</name>
    <dbReference type="NCBI Taxonomy" id="755308"/>
    <lineage>
        <taxon>Archaea</taxon>
        <taxon>Methanobacteriati</taxon>
        <taxon>Methanobacteriota</taxon>
        <taxon>Stenosarchaea group</taxon>
        <taxon>Halobacteria</taxon>
        <taxon>Halobacteriales</taxon>
        <taxon>Halorubellaceae</taxon>
        <taxon>Halorubellus</taxon>
    </lineage>
</organism>
<dbReference type="Pfam" id="PF18859">
    <property type="entry name" value="acVLRF1"/>
    <property type="match status" value="1"/>
</dbReference>
<reference evidence="3 4" key="1">
    <citation type="journal article" date="2019" name="Int. J. Syst. Evol. Microbiol.">
        <title>The Global Catalogue of Microorganisms (GCM) 10K type strain sequencing project: providing services to taxonomists for standard genome sequencing and annotation.</title>
        <authorList>
            <consortium name="The Broad Institute Genomics Platform"/>
            <consortium name="The Broad Institute Genome Sequencing Center for Infectious Disease"/>
            <person name="Wu L."/>
            <person name="Ma J."/>
        </authorList>
    </citation>
    <scope>NUCLEOTIDE SEQUENCE [LARGE SCALE GENOMIC DNA]</scope>
    <source>
        <strain evidence="3 4">GX26</strain>
    </source>
</reference>
<accession>A0ABD5VN79</accession>
<dbReference type="EMBL" id="JBHSXN010000005">
    <property type="protein sequence ID" value="MFC6955233.1"/>
    <property type="molecule type" value="Genomic_DNA"/>
</dbReference>
<dbReference type="SUPFAM" id="SSF53137">
    <property type="entry name" value="Translational machinery components"/>
    <property type="match status" value="1"/>
</dbReference>
<dbReference type="Gene3D" id="3.30.420.60">
    <property type="entry name" value="eRF1 domain 2"/>
    <property type="match status" value="1"/>
</dbReference>
<sequence length="299" mass="32920">MLDELLGRAALKDRIDELEDEKRRLREQYEAEERRRSEAASARQDAEERVNRLEDKIAQLEGEVERERDRGDGDASLSYRRVEMLRGERLDAVLARLRSVDAGAEGALTAYVDDDDLPEAVADAFGDRAALVQRAAPCLAVADDAGVVSATLDVPAPPAAFCEWGDGFRVDDEWMRPTGSFALALVRAGVFAVGEYDGRDRVSFRGFRSDVKGDHSKGGFSQGRFERRRDAQIDEHLADCEAAIRDVDPDRLYAVGDARLVDALDVDATATAAVDASGDPEDALDDAFYEFFATTLRAI</sequence>
<dbReference type="GO" id="GO:0016787">
    <property type="term" value="F:hydrolase activity"/>
    <property type="evidence" value="ECO:0007669"/>
    <property type="project" value="UniProtKB-KW"/>
</dbReference>
<dbReference type="Proteomes" id="UP001596395">
    <property type="component" value="Unassembled WGS sequence"/>
</dbReference>